<dbReference type="Gene3D" id="3.30.450.30">
    <property type="entry name" value="Dynein light chain 2a, cytoplasmic"/>
    <property type="match status" value="1"/>
</dbReference>
<evidence type="ECO:0000259" key="9">
    <source>
        <dbReference type="SMART" id="SM00960"/>
    </source>
</evidence>
<evidence type="ECO:0000256" key="5">
    <source>
        <dbReference type="ARBA" id="ARBA00022701"/>
    </source>
</evidence>
<comment type="similarity">
    <text evidence="2">Belongs to the GAMAD family.</text>
</comment>
<dbReference type="SMART" id="SM00960">
    <property type="entry name" value="Robl_LC7"/>
    <property type="match status" value="1"/>
</dbReference>
<keyword evidence="7" id="KW-0206">Cytoskeleton</keyword>
<evidence type="ECO:0000313" key="10">
    <source>
        <dbReference type="EMBL" id="KAB0805220.1"/>
    </source>
</evidence>
<sequence length="239" mass="27538">MVFTPEQDAFILMAHFRSGNRNPDGTWSIHCNRALNSFPKRTLMLISTTMEVNRQTANETLRYLQEFYGDRIISTGLWPPRSPDLTPLDYFLFGRIKNNIFKNRLHTLKELERAIRQEINDVTQDELERVFENMKRRVNLCLESNEVEDTLKRIQSHKGVVGTIVVNSEGIPIKTTLDNTTTVQYAGLISALSDKARSVVRDLDPSNDLTFLRIRSKKNEIMVAPDKEFLLIVVQNPTD</sequence>
<keyword evidence="6" id="KW-0505">Motor protein</keyword>
<keyword evidence="4" id="KW-0963">Cytoplasm</keyword>
<evidence type="ECO:0000256" key="2">
    <source>
        <dbReference type="ARBA" id="ARBA00007191"/>
    </source>
</evidence>
<reference evidence="10 11" key="1">
    <citation type="journal article" date="2018" name="Elife">
        <title>Firefly genomes illuminate parallel origins of bioluminescence in beetles.</title>
        <authorList>
            <person name="Fallon T.R."/>
            <person name="Lower S.E."/>
            <person name="Chang C.H."/>
            <person name="Bessho-Uehara M."/>
            <person name="Martin G.J."/>
            <person name="Bewick A.J."/>
            <person name="Behringer M."/>
            <person name="Debat H.J."/>
            <person name="Wong I."/>
            <person name="Day J.C."/>
            <person name="Suvorov A."/>
            <person name="Silva C.J."/>
            <person name="Stanger-Hall K.F."/>
            <person name="Hall D.W."/>
            <person name="Schmitz R.J."/>
            <person name="Nelson D.R."/>
            <person name="Lewis S.M."/>
            <person name="Shigenobu S."/>
            <person name="Bybee S.M."/>
            <person name="Larracuente A.M."/>
            <person name="Oba Y."/>
            <person name="Weng J.K."/>
        </authorList>
    </citation>
    <scope>NUCLEOTIDE SEQUENCE [LARGE SCALE GENOMIC DNA]</scope>
    <source>
        <strain evidence="10">1611_PpyrPB1</strain>
        <tissue evidence="10">Whole body</tissue>
    </source>
</reference>
<protein>
    <recommendedName>
        <fullName evidence="9">Roadblock/LAMTOR2 domain-containing protein</fullName>
    </recommendedName>
</protein>
<evidence type="ECO:0000256" key="7">
    <source>
        <dbReference type="ARBA" id="ARBA00023212"/>
    </source>
</evidence>
<comment type="subcellular location">
    <subcellularLocation>
        <location evidence="1">Cytoplasm</location>
        <location evidence="1">Cytoskeleton</location>
    </subcellularLocation>
</comment>
<feature type="domain" description="Roadblock/LAMTOR2" evidence="9">
    <location>
        <begin position="147"/>
        <end position="235"/>
    </location>
</feature>
<name>A0A5N4B794_PHOPY</name>
<dbReference type="Proteomes" id="UP000327044">
    <property type="component" value="Unassembled WGS sequence"/>
</dbReference>
<evidence type="ECO:0000256" key="1">
    <source>
        <dbReference type="ARBA" id="ARBA00004245"/>
    </source>
</evidence>
<dbReference type="InParanoid" id="A0A5N4B794"/>
<dbReference type="PANTHER" id="PTHR10779">
    <property type="entry name" value="DYNEIN LIGHT CHAIN ROADBLOCK"/>
    <property type="match status" value="1"/>
</dbReference>
<evidence type="ECO:0000256" key="6">
    <source>
        <dbReference type="ARBA" id="ARBA00023175"/>
    </source>
</evidence>
<dbReference type="SUPFAM" id="SSF103196">
    <property type="entry name" value="Roadblock/LC7 domain"/>
    <property type="match status" value="1"/>
</dbReference>
<organism evidence="10 11">
    <name type="scientific">Photinus pyralis</name>
    <name type="common">Common eastern firefly</name>
    <name type="synonym">Lampyris pyralis</name>
    <dbReference type="NCBI Taxonomy" id="7054"/>
    <lineage>
        <taxon>Eukaryota</taxon>
        <taxon>Metazoa</taxon>
        <taxon>Ecdysozoa</taxon>
        <taxon>Arthropoda</taxon>
        <taxon>Hexapoda</taxon>
        <taxon>Insecta</taxon>
        <taxon>Pterygota</taxon>
        <taxon>Neoptera</taxon>
        <taxon>Endopterygota</taxon>
        <taxon>Coleoptera</taxon>
        <taxon>Polyphaga</taxon>
        <taxon>Elateriformia</taxon>
        <taxon>Elateroidea</taxon>
        <taxon>Lampyridae</taxon>
        <taxon>Lampyrinae</taxon>
        <taxon>Photinus</taxon>
    </lineage>
</organism>
<comment type="caution">
    <text evidence="10">The sequence shown here is derived from an EMBL/GenBank/DDBJ whole genome shotgun (WGS) entry which is preliminary data.</text>
</comment>
<evidence type="ECO:0000256" key="4">
    <source>
        <dbReference type="ARBA" id="ARBA00022490"/>
    </source>
</evidence>
<dbReference type="Gene3D" id="3.30.420.10">
    <property type="entry name" value="Ribonuclease H-like superfamily/Ribonuclease H"/>
    <property type="match status" value="1"/>
</dbReference>
<keyword evidence="5" id="KW-0493">Microtubule</keyword>
<dbReference type="FunFam" id="3.30.450.30:FF:000002">
    <property type="entry name" value="Dynein light chain roadblock"/>
    <property type="match status" value="1"/>
</dbReference>
<dbReference type="AlphaFoldDB" id="A0A5N4B794"/>
<dbReference type="GO" id="GO:0003676">
    <property type="term" value="F:nucleic acid binding"/>
    <property type="evidence" value="ECO:0007669"/>
    <property type="project" value="InterPro"/>
</dbReference>
<evidence type="ECO:0000256" key="3">
    <source>
        <dbReference type="ARBA" id="ARBA00022448"/>
    </source>
</evidence>
<dbReference type="Pfam" id="PF03259">
    <property type="entry name" value="Robl_LC7"/>
    <property type="match status" value="1"/>
</dbReference>
<comment type="function">
    <text evidence="8">Acts as one of several non-catalytic accessory components of the cytoplasmic dynein 1 complex that are thought to be involved in linking dynein to cargos and to adapter proteins that regulate dynein function. Cytoplasmic dynein 1 acts as a motor for the intracellular retrograde motility of vesicles and organelles along microtubules.</text>
</comment>
<evidence type="ECO:0000256" key="8">
    <source>
        <dbReference type="ARBA" id="ARBA00025362"/>
    </source>
</evidence>
<dbReference type="InterPro" id="IPR004942">
    <property type="entry name" value="Roadblock/LAMTOR2_dom"/>
</dbReference>
<keyword evidence="11" id="KW-1185">Reference proteome</keyword>
<dbReference type="EMBL" id="VVIM01000001">
    <property type="protein sequence ID" value="KAB0805220.1"/>
    <property type="molecule type" value="Genomic_DNA"/>
</dbReference>
<proteinExistence type="inferred from homology"/>
<dbReference type="InterPro" id="IPR036397">
    <property type="entry name" value="RNaseH_sf"/>
</dbReference>
<gene>
    <name evidence="10" type="ORF">PPYR_02190</name>
</gene>
<accession>A0A5N4B794</accession>
<keyword evidence="3" id="KW-0813">Transport</keyword>
<dbReference type="GO" id="GO:0005874">
    <property type="term" value="C:microtubule"/>
    <property type="evidence" value="ECO:0007669"/>
    <property type="project" value="UniProtKB-KW"/>
</dbReference>
<evidence type="ECO:0000313" key="11">
    <source>
        <dbReference type="Proteomes" id="UP000327044"/>
    </source>
</evidence>